<dbReference type="InterPro" id="IPR014031">
    <property type="entry name" value="Ketoacyl_synth_C"/>
</dbReference>
<evidence type="ECO:0000256" key="8">
    <source>
        <dbReference type="SAM" id="MobiDB-lite"/>
    </source>
</evidence>
<dbReference type="Gene3D" id="3.90.1150.10">
    <property type="entry name" value="Aspartate Aminotransferase, domain 1"/>
    <property type="match status" value="1"/>
</dbReference>
<reference evidence="11 12" key="1">
    <citation type="submission" date="2016-05" db="EMBL/GenBank/DDBJ databases">
        <title>Niabella ginsenosidivorans BS26 whole genome sequencing.</title>
        <authorList>
            <person name="Im W.T."/>
            <person name="Siddiqi M.Z."/>
        </authorList>
    </citation>
    <scope>NUCLEOTIDE SEQUENCE [LARGE SCALE GENOMIC DNA]</scope>
    <source>
        <strain evidence="11 12">BS26</strain>
    </source>
</reference>
<evidence type="ECO:0000256" key="7">
    <source>
        <dbReference type="ARBA" id="ARBA00022898"/>
    </source>
</evidence>
<dbReference type="SUPFAM" id="SSF53901">
    <property type="entry name" value="Thiolase-like"/>
    <property type="match status" value="1"/>
</dbReference>
<dbReference type="SUPFAM" id="SSF55048">
    <property type="entry name" value="Probable ACP-binding domain of malonyl-CoA ACP transacylase"/>
    <property type="match status" value="1"/>
</dbReference>
<dbReference type="SMART" id="SM00825">
    <property type="entry name" value="PKS_KS"/>
    <property type="match status" value="1"/>
</dbReference>
<dbReference type="SMART" id="SM00823">
    <property type="entry name" value="PKS_PP"/>
    <property type="match status" value="2"/>
</dbReference>
<dbReference type="Gene3D" id="2.30.38.10">
    <property type="entry name" value="Luciferase, Domain 3"/>
    <property type="match status" value="1"/>
</dbReference>
<dbReference type="Pfam" id="PF13193">
    <property type="entry name" value="AMP-binding_C"/>
    <property type="match status" value="1"/>
</dbReference>
<dbReference type="Gene3D" id="3.40.366.10">
    <property type="entry name" value="Malonyl-Coenzyme A Acyl Carrier Protein, domain 2"/>
    <property type="match status" value="1"/>
</dbReference>
<dbReference type="Gene3D" id="3.30.70.250">
    <property type="entry name" value="Malonyl-CoA ACP transacylase, ACP-binding"/>
    <property type="match status" value="1"/>
</dbReference>
<dbReference type="GO" id="GO:0043041">
    <property type="term" value="P:amino acid activation for nonribosomal peptide biosynthetic process"/>
    <property type="evidence" value="ECO:0007669"/>
    <property type="project" value="UniProtKB-ARBA"/>
</dbReference>
<dbReference type="GO" id="GO:0031177">
    <property type="term" value="F:phosphopantetheine binding"/>
    <property type="evidence" value="ECO:0007669"/>
    <property type="project" value="InterPro"/>
</dbReference>
<feature type="domain" description="Carrier" evidence="9">
    <location>
        <begin position="1530"/>
        <end position="1605"/>
    </location>
</feature>
<dbReference type="PROSITE" id="PS00012">
    <property type="entry name" value="PHOSPHOPANTETHEINE"/>
    <property type="match status" value="1"/>
</dbReference>
<evidence type="ECO:0000256" key="1">
    <source>
        <dbReference type="ARBA" id="ARBA00001933"/>
    </source>
</evidence>
<dbReference type="FunFam" id="3.40.50.12780:FF:000012">
    <property type="entry name" value="Non-ribosomal peptide synthetase"/>
    <property type="match status" value="1"/>
</dbReference>
<dbReference type="SUPFAM" id="SSF53383">
    <property type="entry name" value="PLP-dependent transferases"/>
    <property type="match status" value="1"/>
</dbReference>
<dbReference type="PROSITE" id="PS50075">
    <property type="entry name" value="CARRIER"/>
    <property type="match status" value="2"/>
</dbReference>
<feature type="domain" description="Carrier" evidence="9">
    <location>
        <begin position="532"/>
        <end position="607"/>
    </location>
</feature>
<dbReference type="Pfam" id="PF16197">
    <property type="entry name" value="KAsynt_C_assoc"/>
    <property type="match status" value="1"/>
</dbReference>
<evidence type="ECO:0000256" key="3">
    <source>
        <dbReference type="ARBA" id="ARBA00006432"/>
    </source>
</evidence>
<comment type="cofactor">
    <cofactor evidence="1">
        <name>pyridoxal 5'-phosphate</name>
        <dbReference type="ChEBI" id="CHEBI:597326"/>
    </cofactor>
</comment>
<dbReference type="FunFam" id="3.40.50.980:FF:000001">
    <property type="entry name" value="Non-ribosomal peptide synthetase"/>
    <property type="match status" value="1"/>
</dbReference>
<dbReference type="GO" id="GO:0006633">
    <property type="term" value="P:fatty acid biosynthetic process"/>
    <property type="evidence" value="ECO:0007669"/>
    <property type="project" value="InterPro"/>
</dbReference>
<keyword evidence="4" id="KW-0596">Phosphopantetheine</keyword>
<dbReference type="Gene3D" id="1.10.1200.10">
    <property type="entry name" value="ACP-like"/>
    <property type="match status" value="2"/>
</dbReference>
<dbReference type="InterPro" id="IPR015424">
    <property type="entry name" value="PyrdxlP-dep_Trfase"/>
</dbReference>
<dbReference type="SMART" id="SM00827">
    <property type="entry name" value="PKS_AT"/>
    <property type="match status" value="1"/>
</dbReference>
<dbReference type="CDD" id="cd17643">
    <property type="entry name" value="A_NRPS_Cytc1-like"/>
    <property type="match status" value="1"/>
</dbReference>
<dbReference type="InterPro" id="IPR015422">
    <property type="entry name" value="PyrdxlP-dep_Trfase_small"/>
</dbReference>
<dbReference type="InterPro" id="IPR036736">
    <property type="entry name" value="ACP-like_sf"/>
</dbReference>
<dbReference type="Pfam" id="PF02801">
    <property type="entry name" value="Ketoacyl-synt_C"/>
    <property type="match status" value="1"/>
</dbReference>
<dbReference type="InterPro" id="IPR010071">
    <property type="entry name" value="AA_adenyl_dom"/>
</dbReference>
<dbReference type="InterPro" id="IPR032821">
    <property type="entry name" value="PKS_assoc"/>
</dbReference>
<dbReference type="InterPro" id="IPR045851">
    <property type="entry name" value="AMP-bd_C_sf"/>
</dbReference>
<evidence type="ECO:0000259" key="10">
    <source>
        <dbReference type="PROSITE" id="PS52004"/>
    </source>
</evidence>
<feature type="region of interest" description="Disordered" evidence="8">
    <location>
        <begin position="2196"/>
        <end position="2218"/>
    </location>
</feature>
<dbReference type="InterPro" id="IPR016036">
    <property type="entry name" value="Malonyl_transacylase_ACP-bd"/>
</dbReference>
<name>A0A1A9HYD9_9BACT</name>
<dbReference type="InterPro" id="IPR000873">
    <property type="entry name" value="AMP-dep_synth/lig_dom"/>
</dbReference>
<evidence type="ECO:0008006" key="13">
    <source>
        <dbReference type="Google" id="ProtNLM"/>
    </source>
</evidence>
<organism evidence="11 12">
    <name type="scientific">Niabella ginsenosidivorans</name>
    <dbReference type="NCBI Taxonomy" id="1176587"/>
    <lineage>
        <taxon>Bacteria</taxon>
        <taxon>Pseudomonadati</taxon>
        <taxon>Bacteroidota</taxon>
        <taxon>Chitinophagia</taxon>
        <taxon>Chitinophagales</taxon>
        <taxon>Chitinophagaceae</taxon>
        <taxon>Niabella</taxon>
    </lineage>
</organism>
<dbReference type="InterPro" id="IPR001227">
    <property type="entry name" value="Ac_transferase_dom_sf"/>
</dbReference>
<dbReference type="FunFam" id="3.40.50.980:FF:000002">
    <property type="entry name" value="Enterobactin synthetase component F"/>
    <property type="match status" value="1"/>
</dbReference>
<dbReference type="Proteomes" id="UP000077667">
    <property type="component" value="Chromosome"/>
</dbReference>
<dbReference type="CDD" id="cd00833">
    <property type="entry name" value="PKS"/>
    <property type="match status" value="1"/>
</dbReference>
<dbReference type="Pfam" id="PF00109">
    <property type="entry name" value="ketoacyl-synt"/>
    <property type="match status" value="1"/>
</dbReference>
<dbReference type="InterPro" id="IPR015421">
    <property type="entry name" value="PyrdxlP-dep_Trfase_major"/>
</dbReference>
<dbReference type="STRING" id="1176587.A8C56_05040"/>
<dbReference type="PROSITE" id="PS00606">
    <property type="entry name" value="KS3_1"/>
    <property type="match status" value="1"/>
</dbReference>
<dbReference type="PANTHER" id="PTHR43775:SF51">
    <property type="entry name" value="INACTIVE PHENOLPHTHIOCEROL SYNTHESIS POLYKETIDE SYNTHASE TYPE I PKS1-RELATED"/>
    <property type="match status" value="1"/>
</dbReference>
<dbReference type="FunFam" id="2.30.38.10:FF:000001">
    <property type="entry name" value="Non-ribosomal peptide synthetase PvdI"/>
    <property type="match status" value="1"/>
</dbReference>
<gene>
    <name evidence="11" type="ORF">A8C56_05040</name>
</gene>
<dbReference type="GO" id="GO:0008483">
    <property type="term" value="F:transaminase activity"/>
    <property type="evidence" value="ECO:0007669"/>
    <property type="project" value="InterPro"/>
</dbReference>
<dbReference type="InterPro" id="IPR006162">
    <property type="entry name" value="Ppantetheine_attach_site"/>
</dbReference>
<dbReference type="FunFam" id="3.30.300.30:FF:000010">
    <property type="entry name" value="Enterobactin synthetase component F"/>
    <property type="match status" value="1"/>
</dbReference>
<dbReference type="KEGG" id="nia:A8C56_05040"/>
<dbReference type="Pfam" id="PF00550">
    <property type="entry name" value="PP-binding"/>
    <property type="match status" value="2"/>
</dbReference>
<dbReference type="EMBL" id="CP015772">
    <property type="protein sequence ID" value="ANH80438.1"/>
    <property type="molecule type" value="Genomic_DNA"/>
</dbReference>
<dbReference type="Gene3D" id="3.40.47.10">
    <property type="match status" value="1"/>
</dbReference>
<dbReference type="GO" id="GO:0044550">
    <property type="term" value="P:secondary metabolite biosynthetic process"/>
    <property type="evidence" value="ECO:0007669"/>
    <property type="project" value="UniProtKB-ARBA"/>
</dbReference>
<sequence length="2232" mass="244342">MNEESEFPDERNEQVGFPNCTLIDLLNAQVCKTPDRIAVVCDGQQLTYAQLDARVNRLACYLRTRNIQNEELVGICIERSLEMIIGMLAIVKAGAAYVPMDPDAPRERIGYMLEDCRSKIIISTSNLKGRVEGFDGISPVYLDLLEGEPEQYDTQPPVTGIDAGSLLYVIYTSGSTGKPKGVLIEHRNVVRLFFNDAPLFEFTENDVWTMFHSFNFDFSVWEMYGALLFGGKLVVVKKEVAKDPSLFYELMKKEGVTLLNQTPSAFNALQEVVLRKEPLKSLRYVIFGGEALYPAILKRWYETYTWCHIINMYGITETTVHVTYKEITAKEIAANVSDIGTPIPTLSCLILDEQLNIVPENVVGELCVGGAGVARGYLNRPELTAERFIENPYKKGRRLYRSGDLAKRLPDGSLEYIGRRDNQVKIRGYRIELGEIESRLQEVDGIKQAVVVVKERQEGGKYLVGYFTKGAGGTEPERAYIRKQLSRALPDYMIPDFFVELDVIPLTSNGKVDKRALPEPDVRAMQKGLYVAPVTETEHQLVNGWQKVLGIPKIGVEDNFFELGGNSLLAQKLVTVLKEEYHFEIPITRLYQSPTISGLQQFLKGNKGVLRTHRKKNRSTGADAVAVIGMECNFPGAGSVEAFWNNLKEGKETITFFKQEELDAAIPAAIKNNTDYVAARGIINEVPFFDAEFFGISPRLAELMDPQHRLFLQACRNLLEKTGYLPGKRASVTGVFAGCSTNTYFNNNVVWHKDKIALQGSIPVISVSDKDYVSSRVSYQLNLSGPAVNVNTACSTSLVAIVQAVESLRAGQCDTAIAGGAAITVPVSSGHLYEEGSMLSADGHCRPFDADAKGTVFSDGVGAVLLKRLDDAVEDGDTIYAVIKGVGINNDGGHKGSFTAPSAEGQAAAISMAYADAEIDPGNVSYIETHGTATPLGDPIEIEGLKLAFGKQERRQFCAIGSVKSNFGHLTHAAGVAGFIKTVLSIYYRQLPPSINFDKPNPRIDFESTPFRVNNTLKDWASQGKRIAGVSSFGVGGTNAHIVLEEFEGKPVMEASSVGELLPQLICWSAHNRESCTAYADRLKEFLQMHQDVSLRDVAYSLQVTRQEMRVRNFIVAKDVKELIARLNEKEAVAAAAQLLKEKKANVVFLFPGQGNQYPNMGQELYNTEAVYREAVDQCAVLLREYMGEDIRNIIFTNDDGAAEKLKNTKYAQPAIFTTSYALAKLYMSWGVTPVAFAGHSVGEFVGAHLAGVFSLPDVLRIVAERGRLISELAPGSMLSVRASQERVKELLPQQLSIAAQNATELCVVSGESAVISQFAQQLTEAGIINKPLKTSHAFHSSMMDPVVPVLEAVVATTTMNVPQVPVMSTVTAAWLKDSEATSAAYWANHARETVRFGSALKNLQQDLNPLFLETGPGTSSTIFAKQNGISEGAFAALNTNSQPTGEIVAAKNALGKLWQYGATINWAGIYKGKRLHLLQNLPTYAYNKKQLWVDPPPPVQPSLAQPPVVPMQNTTMITTSTTPEMKRKETLLEKLKDIIESASGIPVADANPQSNFAELGLDSLLLTQLTSSLKKEFAIPVTFRQLSEDFDSLDKLAAFYDEHLPAHLFRSTVSEAQQPVNAVNGTTPAPAAPVMAAPGGMQPVGADMMSLITLQLQLLTQQVAMMQNGNGAAAHIAATPPAPPVQSPVATTPGTGTGDELTAEEKAELKKPFGATARIDRRATAMTDQQQQFIADFIAAYNKKTAGSKKYTQEHRAKMADPRVVSGFKPYTKEMVYSIVVKRSKGCYLWDIDDNKYIDALNGFGSNFLGYQPDYVKEAILKQVEEGYEIGPQHVLAGEVSDLICELTGMERAALCNTGSEAVLGAMRIARTVTGRDTIVAFTGSYHGIMDEVLVRGSKKLKTYPAASGILADNVQHMLILEYGTEATLNIIKEKAGEIAAVLVEPVQSRRPEFIPVEFLKDLRKLTAANDIALIFDEVITGFRSHLGGVQALFGIRADIATYGKVAGGGISIGIIAGSKKYMDALDGGFWQYGDASIPEVGVTYFAGTFVRHPLALATTLATLKYLKAQGSSLQESLNERTALLAKRLNTIAEKYRVPIYVVHFASLWKVKFKEEYAYYELLFALMRMRNIHIWDLFPCFLTTAHTGEDIEAICQAFEESIAELCNAGFIPQAIAPAGNGQHARTGILDNSHPPVPGARLGKDRSGNPAWFVPDDTNPGKYLQISLDGNK</sequence>
<dbReference type="SUPFAM" id="SSF47336">
    <property type="entry name" value="ACP-like"/>
    <property type="match status" value="2"/>
</dbReference>
<dbReference type="Pfam" id="PF00202">
    <property type="entry name" value="Aminotran_3"/>
    <property type="match status" value="1"/>
</dbReference>
<dbReference type="GO" id="GO:0004312">
    <property type="term" value="F:fatty acid synthase activity"/>
    <property type="evidence" value="ECO:0007669"/>
    <property type="project" value="TreeGrafter"/>
</dbReference>
<dbReference type="GO" id="GO:0030170">
    <property type="term" value="F:pyridoxal phosphate binding"/>
    <property type="evidence" value="ECO:0007669"/>
    <property type="project" value="InterPro"/>
</dbReference>
<keyword evidence="12" id="KW-1185">Reference proteome</keyword>
<evidence type="ECO:0000313" key="11">
    <source>
        <dbReference type="EMBL" id="ANH80438.1"/>
    </source>
</evidence>
<dbReference type="InterPro" id="IPR005814">
    <property type="entry name" value="Aminotrans_3"/>
</dbReference>
<dbReference type="PROSITE" id="PS00455">
    <property type="entry name" value="AMP_BINDING"/>
    <property type="match status" value="1"/>
</dbReference>
<evidence type="ECO:0000259" key="9">
    <source>
        <dbReference type="PROSITE" id="PS50075"/>
    </source>
</evidence>
<dbReference type="Gene3D" id="3.30.70.3290">
    <property type="match status" value="1"/>
</dbReference>
<dbReference type="OrthoDB" id="9778690at2"/>
<protein>
    <recommendedName>
        <fullName evidence="13">Type I polyketide synthase</fullName>
    </recommendedName>
</protein>
<dbReference type="PROSITE" id="PS52004">
    <property type="entry name" value="KS3_2"/>
    <property type="match status" value="1"/>
</dbReference>
<comment type="cofactor">
    <cofactor evidence="2">
        <name>pantetheine 4'-phosphate</name>
        <dbReference type="ChEBI" id="CHEBI:47942"/>
    </cofactor>
</comment>
<dbReference type="InterPro" id="IPR050091">
    <property type="entry name" value="PKS_NRPS_Biosynth_Enz"/>
</dbReference>
<dbReference type="InterPro" id="IPR014030">
    <property type="entry name" value="Ketoacyl_synth_N"/>
</dbReference>
<keyword evidence="7" id="KW-0663">Pyridoxal phosphate</keyword>
<evidence type="ECO:0000313" key="12">
    <source>
        <dbReference type="Proteomes" id="UP000077667"/>
    </source>
</evidence>
<dbReference type="NCBIfam" id="TIGR01733">
    <property type="entry name" value="AA-adenyl-dom"/>
    <property type="match status" value="1"/>
</dbReference>
<evidence type="ECO:0000256" key="5">
    <source>
        <dbReference type="ARBA" id="ARBA00022553"/>
    </source>
</evidence>
<accession>A0A1A9HYD9</accession>
<dbReference type="InterPro" id="IPR020806">
    <property type="entry name" value="PKS_PP-bd"/>
</dbReference>
<proteinExistence type="inferred from homology"/>
<dbReference type="InterPro" id="IPR016039">
    <property type="entry name" value="Thiolase-like"/>
</dbReference>
<dbReference type="Gene3D" id="3.30.300.30">
    <property type="match status" value="1"/>
</dbReference>
<dbReference type="RefSeq" id="WP_067752890.1">
    <property type="nucleotide sequence ID" value="NZ_CP015772.1"/>
</dbReference>
<dbReference type="InterPro" id="IPR016035">
    <property type="entry name" value="Acyl_Trfase/lysoPLipase"/>
</dbReference>
<dbReference type="PANTHER" id="PTHR43775">
    <property type="entry name" value="FATTY ACID SYNTHASE"/>
    <property type="match status" value="1"/>
</dbReference>
<dbReference type="Gene3D" id="3.40.640.10">
    <property type="entry name" value="Type I PLP-dependent aspartate aminotransferase-like (Major domain)"/>
    <property type="match status" value="1"/>
</dbReference>
<dbReference type="InterPro" id="IPR009081">
    <property type="entry name" value="PP-bd_ACP"/>
</dbReference>
<dbReference type="FunFam" id="1.10.1200.10:FF:000005">
    <property type="entry name" value="Nonribosomal peptide synthetase 1"/>
    <property type="match status" value="1"/>
</dbReference>
<evidence type="ECO:0000256" key="2">
    <source>
        <dbReference type="ARBA" id="ARBA00001957"/>
    </source>
</evidence>
<evidence type="ECO:0000256" key="4">
    <source>
        <dbReference type="ARBA" id="ARBA00022450"/>
    </source>
</evidence>
<dbReference type="InterPro" id="IPR018201">
    <property type="entry name" value="Ketoacyl_synth_AS"/>
</dbReference>
<dbReference type="Gene3D" id="3.40.50.980">
    <property type="match status" value="2"/>
</dbReference>
<dbReference type="GO" id="GO:0004315">
    <property type="term" value="F:3-oxoacyl-[acyl-carrier-protein] synthase activity"/>
    <property type="evidence" value="ECO:0007669"/>
    <property type="project" value="InterPro"/>
</dbReference>
<feature type="domain" description="Ketosynthase family 3 (KS3)" evidence="10">
    <location>
        <begin position="622"/>
        <end position="1046"/>
    </location>
</feature>
<dbReference type="Pfam" id="PF00501">
    <property type="entry name" value="AMP-binding"/>
    <property type="match status" value="1"/>
</dbReference>
<keyword evidence="6" id="KW-0808">Transferase</keyword>
<dbReference type="Pfam" id="PF00698">
    <property type="entry name" value="Acyl_transf_1"/>
    <property type="match status" value="1"/>
</dbReference>
<dbReference type="InterPro" id="IPR014043">
    <property type="entry name" value="Acyl_transferase_dom"/>
</dbReference>
<dbReference type="PROSITE" id="PS00600">
    <property type="entry name" value="AA_TRANSFER_CLASS_3"/>
    <property type="match status" value="1"/>
</dbReference>
<dbReference type="SUPFAM" id="SSF52151">
    <property type="entry name" value="FabD/lysophospholipase-like"/>
    <property type="match status" value="1"/>
</dbReference>
<comment type="similarity">
    <text evidence="3">Belongs to the ATP-dependent AMP-binding enzyme family.</text>
</comment>
<dbReference type="SUPFAM" id="SSF56801">
    <property type="entry name" value="Acetyl-CoA synthetase-like"/>
    <property type="match status" value="1"/>
</dbReference>
<keyword evidence="5" id="KW-0597">Phosphoprotein</keyword>
<dbReference type="InterPro" id="IPR020841">
    <property type="entry name" value="PKS_Beta-ketoAc_synthase_dom"/>
</dbReference>
<dbReference type="InterPro" id="IPR020845">
    <property type="entry name" value="AMP-binding_CS"/>
</dbReference>
<dbReference type="InterPro" id="IPR049704">
    <property type="entry name" value="Aminotrans_3_PPA_site"/>
</dbReference>
<evidence type="ECO:0000256" key="6">
    <source>
        <dbReference type="ARBA" id="ARBA00022679"/>
    </source>
</evidence>
<dbReference type="InterPro" id="IPR025110">
    <property type="entry name" value="AMP-bd_C"/>
</dbReference>